<protein>
    <submittedName>
        <fullName evidence="1">Uncharacterized protein</fullName>
    </submittedName>
</protein>
<evidence type="ECO:0000313" key="2">
    <source>
        <dbReference type="Proteomes" id="UP000800038"/>
    </source>
</evidence>
<organism evidence="1 2">
    <name type="scientific">Clathrospora elynae</name>
    <dbReference type="NCBI Taxonomy" id="706981"/>
    <lineage>
        <taxon>Eukaryota</taxon>
        <taxon>Fungi</taxon>
        <taxon>Dikarya</taxon>
        <taxon>Ascomycota</taxon>
        <taxon>Pezizomycotina</taxon>
        <taxon>Dothideomycetes</taxon>
        <taxon>Pleosporomycetidae</taxon>
        <taxon>Pleosporales</taxon>
        <taxon>Diademaceae</taxon>
        <taxon>Clathrospora</taxon>
    </lineage>
</organism>
<proteinExistence type="predicted"/>
<sequence>VSMGSVRHTPIAEFNNQEPLFSLAFQSLFQNGVGDFVSPRMRKVSFPSYVKFLMCYKDG</sequence>
<dbReference type="EMBL" id="ML976015">
    <property type="protein sequence ID" value="KAF1944714.1"/>
    <property type="molecule type" value="Genomic_DNA"/>
</dbReference>
<evidence type="ECO:0000313" key="1">
    <source>
        <dbReference type="EMBL" id="KAF1944714.1"/>
    </source>
</evidence>
<dbReference type="Proteomes" id="UP000800038">
    <property type="component" value="Unassembled WGS sequence"/>
</dbReference>
<name>A0A6A5SYB2_9PLEO</name>
<gene>
    <name evidence="1" type="ORF">EJ02DRAFT_302251</name>
</gene>
<dbReference type="AlphaFoldDB" id="A0A6A5SYB2"/>
<dbReference type="OrthoDB" id="3945536at2759"/>
<keyword evidence="2" id="KW-1185">Reference proteome</keyword>
<feature type="non-terminal residue" evidence="1">
    <location>
        <position position="59"/>
    </location>
</feature>
<accession>A0A6A5SYB2</accession>
<feature type="non-terminal residue" evidence="1">
    <location>
        <position position="1"/>
    </location>
</feature>
<reference evidence="1" key="1">
    <citation type="journal article" date="2020" name="Stud. Mycol.">
        <title>101 Dothideomycetes genomes: a test case for predicting lifestyles and emergence of pathogens.</title>
        <authorList>
            <person name="Haridas S."/>
            <person name="Albert R."/>
            <person name="Binder M."/>
            <person name="Bloem J."/>
            <person name="Labutti K."/>
            <person name="Salamov A."/>
            <person name="Andreopoulos B."/>
            <person name="Baker S."/>
            <person name="Barry K."/>
            <person name="Bills G."/>
            <person name="Bluhm B."/>
            <person name="Cannon C."/>
            <person name="Castanera R."/>
            <person name="Culley D."/>
            <person name="Daum C."/>
            <person name="Ezra D."/>
            <person name="Gonzalez J."/>
            <person name="Henrissat B."/>
            <person name="Kuo A."/>
            <person name="Liang C."/>
            <person name="Lipzen A."/>
            <person name="Lutzoni F."/>
            <person name="Magnuson J."/>
            <person name="Mondo S."/>
            <person name="Nolan M."/>
            <person name="Ohm R."/>
            <person name="Pangilinan J."/>
            <person name="Park H.-J."/>
            <person name="Ramirez L."/>
            <person name="Alfaro M."/>
            <person name="Sun H."/>
            <person name="Tritt A."/>
            <person name="Yoshinaga Y."/>
            <person name="Zwiers L.-H."/>
            <person name="Turgeon B."/>
            <person name="Goodwin S."/>
            <person name="Spatafora J."/>
            <person name="Crous P."/>
            <person name="Grigoriev I."/>
        </authorList>
    </citation>
    <scope>NUCLEOTIDE SEQUENCE</scope>
    <source>
        <strain evidence="1">CBS 161.51</strain>
    </source>
</reference>